<dbReference type="Pfam" id="PF21806">
    <property type="entry name" value="DUF6879"/>
    <property type="match status" value="1"/>
</dbReference>
<reference evidence="2" key="1">
    <citation type="submission" date="2014-05" db="EMBL/GenBank/DDBJ databases">
        <authorList>
            <person name="Horn Fabian"/>
        </authorList>
    </citation>
    <scope>NUCLEOTIDE SEQUENCE</scope>
</reference>
<protein>
    <recommendedName>
        <fullName evidence="1">DUF6879 domain-containing protein</fullName>
    </recommendedName>
</protein>
<accession>A0A060ZU31</accession>
<evidence type="ECO:0000313" key="2">
    <source>
        <dbReference type="EMBL" id="CDR06552.1"/>
    </source>
</evidence>
<keyword evidence="4" id="KW-1185">Reference proteome</keyword>
<gene>
    <name evidence="3" type="ORF">J2Z30_005065</name>
    <name evidence="2" type="ORF">SIRAN3438</name>
</gene>
<dbReference type="AlphaFoldDB" id="A0A060ZU31"/>
<dbReference type="GeneID" id="32468949"/>
<dbReference type="InterPro" id="IPR049244">
    <property type="entry name" value="DUF6879"/>
</dbReference>
<dbReference type="RefSeq" id="WP_044569995.1">
    <property type="nucleotide sequence ID" value="NZ_BAABDR010000011.1"/>
</dbReference>
<feature type="domain" description="DUF6879" evidence="1">
    <location>
        <begin position="35"/>
        <end position="194"/>
    </location>
</feature>
<evidence type="ECO:0000259" key="1">
    <source>
        <dbReference type="Pfam" id="PF21806"/>
    </source>
</evidence>
<dbReference type="HOGENOM" id="CLU_1239590_0_0_11"/>
<sequence>MLDLLAPDLVPEQGDRLTRTAYKQDFRQREDAVRNGSSWKLERRQHFEEQGSSSRDALRRGDWGEALRLLADRRDTLAATAQKDERRGYAFHRVRVVERPLTPYVQWELHSQRQRAEYGQRIRVVPAEQVAASEDTGPLPEVVVLGGRTLFQVLYTEAGIANGAIRYTDRDLVERWENYIKALYAVGEEVISYFDREVAHLDPPTLSDAGRE</sequence>
<organism evidence="2">
    <name type="scientific">Streptomyces iranensis</name>
    <dbReference type="NCBI Taxonomy" id="576784"/>
    <lineage>
        <taxon>Bacteria</taxon>
        <taxon>Bacillati</taxon>
        <taxon>Actinomycetota</taxon>
        <taxon>Actinomycetes</taxon>
        <taxon>Kitasatosporales</taxon>
        <taxon>Streptomycetaceae</taxon>
        <taxon>Streptomyces</taxon>
        <taxon>Streptomyces violaceusniger group</taxon>
    </lineage>
</organism>
<dbReference type="EMBL" id="JAGGLR010000013">
    <property type="protein sequence ID" value="MBP2064044.1"/>
    <property type="molecule type" value="Genomic_DNA"/>
</dbReference>
<proteinExistence type="predicted"/>
<dbReference type="Proteomes" id="UP000756710">
    <property type="component" value="Unassembled WGS sequence"/>
</dbReference>
<evidence type="ECO:0000313" key="4">
    <source>
        <dbReference type="Proteomes" id="UP000756710"/>
    </source>
</evidence>
<name>A0A060ZU31_9ACTN</name>
<reference evidence="3 4" key="2">
    <citation type="submission" date="2021-03" db="EMBL/GenBank/DDBJ databases">
        <title>Genomic Encyclopedia of Type Strains, Phase IV (KMG-IV): sequencing the most valuable type-strain genomes for metagenomic binning, comparative biology and taxonomic classification.</title>
        <authorList>
            <person name="Goeker M."/>
        </authorList>
    </citation>
    <scope>NUCLEOTIDE SEQUENCE [LARGE SCALE GENOMIC DNA]</scope>
    <source>
        <strain evidence="3 4">DSM 41954</strain>
    </source>
</reference>
<dbReference type="EMBL" id="LK022848">
    <property type="protein sequence ID" value="CDR06552.1"/>
    <property type="molecule type" value="Genomic_DNA"/>
</dbReference>
<evidence type="ECO:0000313" key="3">
    <source>
        <dbReference type="EMBL" id="MBP2064044.1"/>
    </source>
</evidence>